<reference evidence="2" key="2">
    <citation type="journal article" date="2018" name="Plant J.">
        <title>The Sorghum bicolor reference genome: improved assembly, gene annotations, a transcriptome atlas, and signatures of genome organization.</title>
        <authorList>
            <person name="McCormick R.F."/>
            <person name="Truong S.K."/>
            <person name="Sreedasyam A."/>
            <person name="Jenkins J."/>
            <person name="Shu S."/>
            <person name="Sims D."/>
            <person name="Kennedy M."/>
            <person name="Amirebrahimi M."/>
            <person name="Weers B.D."/>
            <person name="McKinley B."/>
            <person name="Mattison A."/>
            <person name="Morishige D.T."/>
            <person name="Grimwood J."/>
            <person name="Schmutz J."/>
            <person name="Mullet J.E."/>
        </authorList>
    </citation>
    <scope>NUCLEOTIDE SEQUENCE [LARGE SCALE GENOMIC DNA]</scope>
    <source>
        <strain evidence="2">cv. BTx623</strain>
    </source>
</reference>
<gene>
    <name evidence="1" type="ORF">SORBI_3008G157950</name>
</gene>
<dbReference type="InParanoid" id="A0A1Z5R6Y2"/>
<accession>A0A1Z5R6Y2</accession>
<keyword evidence="2" id="KW-1185">Reference proteome</keyword>
<dbReference type="Proteomes" id="UP000000768">
    <property type="component" value="Chromosome 8"/>
</dbReference>
<proteinExistence type="predicted"/>
<evidence type="ECO:0000313" key="1">
    <source>
        <dbReference type="EMBL" id="OQU79523.1"/>
    </source>
</evidence>
<dbReference type="EMBL" id="CM000767">
    <property type="protein sequence ID" value="OQU79523.1"/>
    <property type="molecule type" value="Genomic_DNA"/>
</dbReference>
<dbReference type="Gramene" id="OQU79523">
    <property type="protein sequence ID" value="OQU79523"/>
    <property type="gene ID" value="SORBI_3008G157950"/>
</dbReference>
<protein>
    <submittedName>
        <fullName evidence="1">Uncharacterized protein</fullName>
    </submittedName>
</protein>
<evidence type="ECO:0000313" key="2">
    <source>
        <dbReference type="Proteomes" id="UP000000768"/>
    </source>
</evidence>
<sequence>MHACRSSRDTTVPTGSHRHAVGVCRRGYCCSALEGQGVVPVCAHGQGESAGVDLVADNLTGGEYPLAEANTAAVNTGYCWSDPVTCVSGSEWLGLGVKGF</sequence>
<dbReference type="AlphaFoldDB" id="A0A1Z5R6Y2"/>
<reference evidence="1 2" key="1">
    <citation type="journal article" date="2009" name="Nature">
        <title>The Sorghum bicolor genome and the diversification of grasses.</title>
        <authorList>
            <person name="Paterson A.H."/>
            <person name="Bowers J.E."/>
            <person name="Bruggmann R."/>
            <person name="Dubchak I."/>
            <person name="Grimwood J."/>
            <person name="Gundlach H."/>
            <person name="Haberer G."/>
            <person name="Hellsten U."/>
            <person name="Mitros T."/>
            <person name="Poliakov A."/>
            <person name="Schmutz J."/>
            <person name="Spannagl M."/>
            <person name="Tang H."/>
            <person name="Wang X."/>
            <person name="Wicker T."/>
            <person name="Bharti A.K."/>
            <person name="Chapman J."/>
            <person name="Feltus F.A."/>
            <person name="Gowik U."/>
            <person name="Grigoriev I.V."/>
            <person name="Lyons E."/>
            <person name="Maher C.A."/>
            <person name="Martis M."/>
            <person name="Narechania A."/>
            <person name="Otillar R.P."/>
            <person name="Penning B.W."/>
            <person name="Salamov A.A."/>
            <person name="Wang Y."/>
            <person name="Zhang L."/>
            <person name="Carpita N.C."/>
            <person name="Freeling M."/>
            <person name="Gingle A.R."/>
            <person name="Hash C.T."/>
            <person name="Keller B."/>
            <person name="Klein P."/>
            <person name="Kresovich S."/>
            <person name="McCann M.C."/>
            <person name="Ming R."/>
            <person name="Peterson D.G."/>
            <person name="Mehboob-ur-Rahman"/>
            <person name="Ware D."/>
            <person name="Westhoff P."/>
            <person name="Mayer K.F."/>
            <person name="Messing J."/>
            <person name="Rokhsar D.S."/>
        </authorList>
    </citation>
    <scope>NUCLEOTIDE SEQUENCE [LARGE SCALE GENOMIC DNA]</scope>
    <source>
        <strain evidence="2">cv. BTx623</strain>
    </source>
</reference>
<name>A0A1Z5R6Y2_SORBI</name>
<organism evidence="1 2">
    <name type="scientific">Sorghum bicolor</name>
    <name type="common">Sorghum</name>
    <name type="synonym">Sorghum vulgare</name>
    <dbReference type="NCBI Taxonomy" id="4558"/>
    <lineage>
        <taxon>Eukaryota</taxon>
        <taxon>Viridiplantae</taxon>
        <taxon>Streptophyta</taxon>
        <taxon>Embryophyta</taxon>
        <taxon>Tracheophyta</taxon>
        <taxon>Spermatophyta</taxon>
        <taxon>Magnoliopsida</taxon>
        <taxon>Liliopsida</taxon>
        <taxon>Poales</taxon>
        <taxon>Poaceae</taxon>
        <taxon>PACMAD clade</taxon>
        <taxon>Panicoideae</taxon>
        <taxon>Andropogonodae</taxon>
        <taxon>Andropogoneae</taxon>
        <taxon>Sorghinae</taxon>
        <taxon>Sorghum</taxon>
    </lineage>
</organism>